<dbReference type="PANTHER" id="PTHR45688">
    <property type="match status" value="1"/>
</dbReference>
<dbReference type="InterPro" id="IPR002575">
    <property type="entry name" value="Aminoglycoside_PTrfase"/>
</dbReference>
<evidence type="ECO:0000259" key="4">
    <source>
        <dbReference type="Pfam" id="PF01636"/>
    </source>
</evidence>
<protein>
    <submittedName>
        <fullName evidence="5">4-aminobutyrate aminotransferase</fullName>
    </submittedName>
</protein>
<sequence length="986" mass="106315">MSTQVNHPGDAMADAALVNRMQLPRPDITPEDAAEILQTHYGLSGTLTELGSQQDRNYRIDAGDNAYVLKICRAEYELIELEAQNAAIRHLHAKPDAPRIPEVVPSLNGRDILTITIREQDYLIRLLGFLPGRTLTQRKHLPPAAAAGLGALSAKLARDLADFDHPGLHRNLQWDLRRAGPVAVQLLSTITDHEARDRIAKAMVAAVKRIQPLASGLRVQPVHHDVTDDNVVSHPDAHGQQVPDGVIDFGDIIQGWLVGDLAVTCASLLHHADGNPFYILPAIKAYHAVYPLEETEAKALWPLIVARAVILAASSEQQLAIDPDNEYVRGNLDFERQIFDVATGAQPDVMEAAILRTIGSDVAPIATDGWSALLPDIDQQQIAAIDLSVTGRDFVDANWQKPDMDWRLLAQAAIASGAAATRYGEFRLSLATPLSMAAPQNFALHNDVCLPSGSTVTAPFPGLLQRQGQHFVLVGEEVSLHLDGLESALEDGAAIEQGATIGTIGSEGSAIGGLRIQLCRVPGLVPPLFAAADQADGWSAICPSPVALLNAACEAPRPDASALLSLRNAHFAKPQKHYYETPPQIERGWREFLFDMHGRCYLDMVNNVTTLGHAHPRLTAAVAQQLSLLNTNSRFHYSAVAEFSERLAMLAPEGLDSVFLVNSGSEANDLTIRLAWAHTGKKNMLCLLEAYHGWTVASDAVSTSIADNPQALTTRPDWVHPVTSPNTYRGPFRGPDSASDYLVDLTNKLQAIDEKGDGVAGFIAEPVYGNAGGMALPHGYLAGAYDAVRQRGGLCIADEVQVGYGRLGEHFWGFESQGVVPDIITIAKGMGNGHPLGAVITRREIAESLEREGYFFSSAGGSPVSCVVGLTVLDILRDENLQENASVVGDRLKAGLIELMDRFPLIGAVHGTGLYLGVEFVRGREALTPATEETATICERLLDLGVIMQPTGDHLNVLKIKPPLCLAPESADFFVKALEKALQDGF</sequence>
<dbReference type="Gene3D" id="3.90.1200.10">
    <property type="match status" value="1"/>
</dbReference>
<dbReference type="InterPro" id="IPR011009">
    <property type="entry name" value="Kinase-like_dom_sf"/>
</dbReference>
<keyword evidence="3" id="KW-0663">Pyridoxal phosphate</keyword>
<dbReference type="AlphaFoldDB" id="A0A1C3U2F5"/>
<name>A0A1C3U2F5_9HYPH</name>
<dbReference type="InterPro" id="IPR015422">
    <property type="entry name" value="PyrdxlP-dep_Trfase_small"/>
</dbReference>
<dbReference type="EMBL" id="FMAH01000001">
    <property type="protein sequence ID" value="SCB09656.1"/>
    <property type="molecule type" value="Genomic_DNA"/>
</dbReference>
<dbReference type="SUPFAM" id="SSF56112">
    <property type="entry name" value="Protein kinase-like (PK-like)"/>
    <property type="match status" value="1"/>
</dbReference>
<evidence type="ECO:0000256" key="3">
    <source>
        <dbReference type="ARBA" id="ARBA00022898"/>
    </source>
</evidence>
<dbReference type="GO" id="GO:0030170">
    <property type="term" value="F:pyridoxal phosphate binding"/>
    <property type="evidence" value="ECO:0007669"/>
    <property type="project" value="InterPro"/>
</dbReference>
<comment type="similarity">
    <text evidence="2">Belongs to the class-III pyridoxal-phosphate-dependent aminotransferase family.</text>
</comment>
<dbReference type="PROSITE" id="PS00600">
    <property type="entry name" value="AA_TRANSFER_CLASS_3"/>
    <property type="match status" value="1"/>
</dbReference>
<comment type="cofactor">
    <cofactor evidence="1">
        <name>pyridoxal 5'-phosphate</name>
        <dbReference type="ChEBI" id="CHEBI:597326"/>
    </cofactor>
</comment>
<dbReference type="InterPro" id="IPR049704">
    <property type="entry name" value="Aminotrans_3_PPA_site"/>
</dbReference>
<organism evidence="5 6">
    <name type="scientific">Rhizobium miluonense</name>
    <dbReference type="NCBI Taxonomy" id="411945"/>
    <lineage>
        <taxon>Bacteria</taxon>
        <taxon>Pseudomonadati</taxon>
        <taxon>Pseudomonadota</taxon>
        <taxon>Alphaproteobacteria</taxon>
        <taxon>Hyphomicrobiales</taxon>
        <taxon>Rhizobiaceae</taxon>
        <taxon>Rhizobium/Agrobacterium group</taxon>
        <taxon>Rhizobium</taxon>
    </lineage>
</organism>
<gene>
    <name evidence="5" type="ORF">GA0061102_1001378</name>
</gene>
<dbReference type="SUPFAM" id="SSF53383">
    <property type="entry name" value="PLP-dependent transferases"/>
    <property type="match status" value="1"/>
</dbReference>
<dbReference type="Gene3D" id="3.40.640.10">
    <property type="entry name" value="Type I PLP-dependent aspartate aminotransferase-like (Major domain)"/>
    <property type="match status" value="1"/>
</dbReference>
<reference evidence="6" key="1">
    <citation type="submission" date="2016-08" db="EMBL/GenBank/DDBJ databases">
        <authorList>
            <person name="Varghese N."/>
            <person name="Submissions Spin"/>
        </authorList>
    </citation>
    <scope>NUCLEOTIDE SEQUENCE [LARGE SCALE GENOMIC DNA]</scope>
    <source>
        <strain evidence="6">HAMBI 2971</strain>
    </source>
</reference>
<dbReference type="PANTHER" id="PTHR45688:SF13">
    <property type="entry name" value="ALANINE--GLYOXYLATE AMINOTRANSFERASE 2-LIKE"/>
    <property type="match status" value="1"/>
</dbReference>
<proteinExistence type="inferred from homology"/>
<evidence type="ECO:0000313" key="5">
    <source>
        <dbReference type="EMBL" id="SCB09656.1"/>
    </source>
</evidence>
<dbReference type="CDD" id="cd00610">
    <property type="entry name" value="OAT_like"/>
    <property type="match status" value="1"/>
</dbReference>
<dbReference type="Pfam" id="PF00202">
    <property type="entry name" value="Aminotran_3"/>
    <property type="match status" value="1"/>
</dbReference>
<evidence type="ECO:0000256" key="2">
    <source>
        <dbReference type="ARBA" id="ARBA00008954"/>
    </source>
</evidence>
<dbReference type="Pfam" id="PF01636">
    <property type="entry name" value="APH"/>
    <property type="match status" value="1"/>
</dbReference>
<keyword evidence="5" id="KW-0808">Transferase</keyword>
<dbReference type="NCBIfam" id="NF004800">
    <property type="entry name" value="PRK06149.1"/>
    <property type="match status" value="1"/>
</dbReference>
<dbReference type="Gene3D" id="3.90.1150.10">
    <property type="entry name" value="Aspartate Aminotransferase, domain 1"/>
    <property type="match status" value="1"/>
</dbReference>
<keyword evidence="5" id="KW-0032">Aminotransferase</keyword>
<dbReference type="GO" id="GO:0008483">
    <property type="term" value="F:transaminase activity"/>
    <property type="evidence" value="ECO:0007669"/>
    <property type="project" value="UniProtKB-KW"/>
</dbReference>
<dbReference type="InterPro" id="IPR005814">
    <property type="entry name" value="Aminotrans_3"/>
</dbReference>
<accession>A0A1C3U2F5</accession>
<keyword evidence="6" id="KW-1185">Reference proteome</keyword>
<feature type="domain" description="Aminoglycoside phosphotransferase" evidence="4">
    <location>
        <begin position="47"/>
        <end position="277"/>
    </location>
</feature>
<evidence type="ECO:0000256" key="1">
    <source>
        <dbReference type="ARBA" id="ARBA00001933"/>
    </source>
</evidence>
<evidence type="ECO:0000313" key="6">
    <source>
        <dbReference type="Proteomes" id="UP000199435"/>
    </source>
</evidence>
<dbReference type="InterPro" id="IPR015421">
    <property type="entry name" value="PyrdxlP-dep_Trfase_major"/>
</dbReference>
<dbReference type="Proteomes" id="UP000199435">
    <property type="component" value="Unassembled WGS sequence"/>
</dbReference>
<dbReference type="STRING" id="411945.GA0061102_1001378"/>
<dbReference type="InterPro" id="IPR015424">
    <property type="entry name" value="PyrdxlP-dep_Trfase"/>
</dbReference>